<name>A0ABS3FTF1_9CYAN</name>
<evidence type="ECO:0000313" key="3">
    <source>
        <dbReference type="Proteomes" id="UP000664844"/>
    </source>
</evidence>
<dbReference type="Proteomes" id="UP000664844">
    <property type="component" value="Unassembled WGS sequence"/>
</dbReference>
<feature type="transmembrane region" description="Helical" evidence="1">
    <location>
        <begin position="54"/>
        <end position="76"/>
    </location>
</feature>
<organism evidence="2 3">
    <name type="scientific">Phormidium pseudopriestleyi FRX01</name>
    <dbReference type="NCBI Taxonomy" id="1759528"/>
    <lineage>
        <taxon>Bacteria</taxon>
        <taxon>Bacillati</taxon>
        <taxon>Cyanobacteriota</taxon>
        <taxon>Cyanophyceae</taxon>
        <taxon>Oscillatoriophycideae</taxon>
        <taxon>Oscillatoriales</taxon>
        <taxon>Oscillatoriaceae</taxon>
        <taxon>Phormidium</taxon>
    </lineage>
</organism>
<keyword evidence="1" id="KW-0472">Membrane</keyword>
<feature type="transmembrane region" description="Helical" evidence="1">
    <location>
        <begin position="88"/>
        <end position="107"/>
    </location>
</feature>
<proteinExistence type="predicted"/>
<gene>
    <name evidence="2" type="ORF">J0895_13540</name>
</gene>
<keyword evidence="1" id="KW-0812">Transmembrane</keyword>
<reference evidence="2 3" key="1">
    <citation type="submission" date="2021-03" db="EMBL/GenBank/DDBJ databases">
        <title>Metabolic Capacity of the Antarctic Cyanobacterium Phormidium pseudopriestleyi that Sustains Oxygenic Photosynthesis in the Presence of Hydrogen Sulfide.</title>
        <authorList>
            <person name="Lumian J.E."/>
            <person name="Jungblut A.D."/>
            <person name="Dillon M.L."/>
            <person name="Hawes I."/>
            <person name="Doran P.T."/>
            <person name="Mackey T.J."/>
            <person name="Dick G.J."/>
            <person name="Grettenberger C.L."/>
            <person name="Sumner D.Y."/>
        </authorList>
    </citation>
    <scope>NUCLEOTIDE SEQUENCE [LARGE SCALE GENOMIC DNA]</scope>
    <source>
        <strain evidence="2 3">FRX01</strain>
    </source>
</reference>
<protein>
    <submittedName>
        <fullName evidence="2">Uncharacterized protein</fullName>
    </submittedName>
</protein>
<evidence type="ECO:0000256" key="1">
    <source>
        <dbReference type="SAM" id="Phobius"/>
    </source>
</evidence>
<keyword evidence="3" id="KW-1185">Reference proteome</keyword>
<keyword evidence="1" id="KW-1133">Transmembrane helix</keyword>
<feature type="transmembrane region" description="Helical" evidence="1">
    <location>
        <begin position="196"/>
        <end position="214"/>
    </location>
</feature>
<dbReference type="EMBL" id="JAFLQW010000359">
    <property type="protein sequence ID" value="MBO0350117.1"/>
    <property type="molecule type" value="Genomic_DNA"/>
</dbReference>
<evidence type="ECO:0000313" key="2">
    <source>
        <dbReference type="EMBL" id="MBO0350117.1"/>
    </source>
</evidence>
<sequence>MLYLKLLGRTLLYLLVTCAVVVIALVIKFISILLGDALVYQIPLIGDALLSLEIMELLNIIVFGILGMGFGVATILLPRYFASRVSGLTLAVLVPLIFSTGTIFRYYNWVQLFSAEENISYNQAELITNSFLRQSTPQQEGFIGYYIYTAKSPSLPVREKEMIELEELERTSKARFARITRLSPELVGYLYAGRGWVIRFFYFIISVFSTVVNFKIGKLQVKRS</sequence>
<feature type="transmembrane region" description="Helical" evidence="1">
    <location>
        <begin position="12"/>
        <end position="34"/>
    </location>
</feature>
<accession>A0ABS3FTF1</accession>
<comment type="caution">
    <text evidence="2">The sequence shown here is derived from an EMBL/GenBank/DDBJ whole genome shotgun (WGS) entry which is preliminary data.</text>
</comment>